<sequence length="89" mass="10849">MNMDKESQKKLWLRIWKETFFISKFISLQCVFITFIIFYPDIVTKFAEAESIFNPKLIFLTALTPPCLWYCFLFWYFYFTFKLLQGIKG</sequence>
<evidence type="ECO:0000256" key="1">
    <source>
        <dbReference type="SAM" id="Phobius"/>
    </source>
</evidence>
<proteinExistence type="predicted"/>
<keyword evidence="1" id="KW-0472">Membrane</keyword>
<reference evidence="2 3" key="1">
    <citation type="journal article" date="2015" name="Sci. Rep.">
        <title>A comparative genomics and reductive dehalogenase gene transcription study of two chloroethene-respiring bacteria, Dehalococcoides mccartyi strains MB and 11a.</title>
        <authorList>
            <person name="Low A."/>
            <person name="Shen Z."/>
            <person name="Cheng D."/>
            <person name="Rogers M.J."/>
            <person name="Lee P.K."/>
            <person name="He J."/>
        </authorList>
    </citation>
    <scope>NUCLEOTIDE SEQUENCE [LARGE SCALE GENOMIC DNA]</scope>
    <source>
        <strain evidence="2 3">MB</strain>
    </source>
</reference>
<keyword evidence="1" id="KW-1133">Transmembrane helix</keyword>
<keyword evidence="1" id="KW-0812">Transmembrane</keyword>
<gene>
    <name evidence="2" type="ORF">DA01_08895</name>
</gene>
<dbReference type="Proteomes" id="UP000053577">
    <property type="component" value="Unassembled WGS sequence"/>
</dbReference>
<feature type="transmembrane region" description="Helical" evidence="1">
    <location>
        <begin position="59"/>
        <end position="79"/>
    </location>
</feature>
<evidence type="ECO:0000313" key="2">
    <source>
        <dbReference type="EMBL" id="KSV16049.1"/>
    </source>
</evidence>
<evidence type="ECO:0000313" key="3">
    <source>
        <dbReference type="Proteomes" id="UP000053577"/>
    </source>
</evidence>
<organism evidence="2 3">
    <name type="scientific">Dehalococcoides mccartyi</name>
    <dbReference type="NCBI Taxonomy" id="61435"/>
    <lineage>
        <taxon>Bacteria</taxon>
        <taxon>Bacillati</taxon>
        <taxon>Chloroflexota</taxon>
        <taxon>Dehalococcoidia</taxon>
        <taxon>Dehalococcoidales</taxon>
        <taxon>Dehalococcoidaceae</taxon>
        <taxon>Dehalococcoides</taxon>
    </lineage>
</organism>
<accession>A0A0V8LXL0</accession>
<name>A0A0V8LXL0_9CHLR</name>
<dbReference type="EMBL" id="JGYD01000033">
    <property type="protein sequence ID" value="KSV16049.1"/>
    <property type="molecule type" value="Genomic_DNA"/>
</dbReference>
<dbReference type="PATRIC" id="fig|61435.5.peg.1752"/>
<dbReference type="AlphaFoldDB" id="A0A0V8LXL0"/>
<feature type="transmembrane region" description="Helical" evidence="1">
    <location>
        <begin position="21"/>
        <end position="39"/>
    </location>
</feature>
<protein>
    <submittedName>
        <fullName evidence="2">Uncharacterized protein</fullName>
    </submittedName>
</protein>
<comment type="caution">
    <text evidence="2">The sequence shown here is derived from an EMBL/GenBank/DDBJ whole genome shotgun (WGS) entry which is preliminary data.</text>
</comment>